<dbReference type="OMA" id="YMWENER"/>
<keyword evidence="2" id="KW-0723">Serine/threonine-protein kinase</keyword>
<evidence type="ECO:0000313" key="2">
    <source>
        <dbReference type="EMBL" id="EFQ97227.1"/>
    </source>
</evidence>
<dbReference type="InterPro" id="IPR011009">
    <property type="entry name" value="Kinase-like_dom_sf"/>
</dbReference>
<accession>E5QYD5</accession>
<sequence length="515" mass="58632">MAYLSPEPEDTKSEEYHTRVILLPISTSAVKSLKLPGNRDIVGSIPLTGLPIDPLVTRGRNKILAFRLYENLDRPYFVVGSDKSCQVQLQTTIDECWVNIRHCLFITIPDDKDDAVLLRNSSTSRFILRDVLYGQEDEEEEEILPGDRLRIRPGLMHITLGAGLEFLLKVLPSSVSNTRSPVSSGVCELLSGSAITAKSTVLRRKKAANKDPIDALHANKRIKSEASPSKTAQCEAWHPKLDLVAETGLTRVFKLQRFGRLVAAKVCRKPDIEDAVYMWENERKILQALKHRNIAQLLDFQASNLALYLEYIEGLDLSQYVDTDRFSIIKEEMQLRIWIDISGALKYIHEKGIIHHDIKPNNIILGNHKRGAVLCDFGLSTLEHRYSDGGSTSYVPPEMLLKQRGKPSDIWAFGVTMLFVFKHIQLPSNGWPIRKLMEDAKIRKKFMTWWDHIDTLRKKLPRRMTVLREMLTLDPQRRISASSLHDTLNRPRIAAATTTTAAKKTKIKKPYLLKR</sequence>
<dbReference type="SMART" id="SM00220">
    <property type="entry name" value="S_TKc"/>
    <property type="match status" value="1"/>
</dbReference>
<reference evidence="3" key="1">
    <citation type="journal article" date="2012" name="MBio">
        <title>Comparative genome analysis of Trichophyton rubrum and related dermatophytes reveals candidate genes involved in infection.</title>
        <authorList>
            <person name="Martinez D.A."/>
            <person name="Oliver B.G."/>
            <person name="Graeser Y."/>
            <person name="Goldberg J.M."/>
            <person name="Li W."/>
            <person name="Martinez-Rossi N.M."/>
            <person name="Monod M."/>
            <person name="Shelest E."/>
            <person name="Barton R.C."/>
            <person name="Birch E."/>
            <person name="Brakhage A.A."/>
            <person name="Chen Z."/>
            <person name="Gurr S.J."/>
            <person name="Heiman D."/>
            <person name="Heitman J."/>
            <person name="Kosti I."/>
            <person name="Rossi A."/>
            <person name="Saif S."/>
            <person name="Samalova M."/>
            <person name="Saunders C.W."/>
            <person name="Shea T."/>
            <person name="Summerbell R.C."/>
            <person name="Xu J."/>
            <person name="Young S."/>
            <person name="Zeng Q."/>
            <person name="Birren B.W."/>
            <person name="Cuomo C.A."/>
            <person name="White T.C."/>
        </authorList>
    </citation>
    <scope>NUCLEOTIDE SEQUENCE [LARGE SCALE GENOMIC DNA]</scope>
    <source>
        <strain evidence="3">ATCC MYA-4604 / CBS 118893</strain>
    </source>
</reference>
<dbReference type="GeneID" id="10031491"/>
<dbReference type="GO" id="GO:0005634">
    <property type="term" value="C:nucleus"/>
    <property type="evidence" value="ECO:0007669"/>
    <property type="project" value="TreeGrafter"/>
</dbReference>
<name>E5QYD5_ARTGP</name>
<dbReference type="PANTHER" id="PTHR44167">
    <property type="entry name" value="OVARIAN-SPECIFIC SERINE/THREONINE-PROTEIN KINASE LOK-RELATED"/>
    <property type="match status" value="1"/>
</dbReference>
<feature type="domain" description="Protein kinase" evidence="1">
    <location>
        <begin position="238"/>
        <end position="488"/>
    </location>
</feature>
<dbReference type="CDD" id="cd00180">
    <property type="entry name" value="PKc"/>
    <property type="match status" value="1"/>
</dbReference>
<evidence type="ECO:0000313" key="3">
    <source>
        <dbReference type="Proteomes" id="UP000002669"/>
    </source>
</evidence>
<dbReference type="InParanoid" id="E5QYD5"/>
<dbReference type="Proteomes" id="UP000002669">
    <property type="component" value="Unassembled WGS sequence"/>
</dbReference>
<keyword evidence="2" id="KW-0418">Kinase</keyword>
<dbReference type="eggNOG" id="KOG0595">
    <property type="taxonomic scope" value="Eukaryota"/>
</dbReference>
<proteinExistence type="predicted"/>
<dbReference type="EMBL" id="DS989822">
    <property type="protein sequence ID" value="EFQ97227.1"/>
    <property type="molecule type" value="Genomic_DNA"/>
</dbReference>
<dbReference type="PROSITE" id="PS50011">
    <property type="entry name" value="PROTEIN_KINASE_DOM"/>
    <property type="match status" value="1"/>
</dbReference>
<dbReference type="HOGENOM" id="CLU_448435_0_0_1"/>
<dbReference type="GO" id="GO:0004674">
    <property type="term" value="F:protein serine/threonine kinase activity"/>
    <property type="evidence" value="ECO:0007669"/>
    <property type="project" value="UniProtKB-KW"/>
</dbReference>
<dbReference type="STRING" id="535722.E5QYD5"/>
<dbReference type="OrthoDB" id="1668230at2759"/>
<dbReference type="GO" id="GO:0044773">
    <property type="term" value="P:mitotic DNA damage checkpoint signaling"/>
    <property type="evidence" value="ECO:0007669"/>
    <property type="project" value="TreeGrafter"/>
</dbReference>
<dbReference type="RefSeq" id="XP_003176179.1">
    <property type="nucleotide sequence ID" value="XM_003176131.1"/>
</dbReference>
<dbReference type="Gene3D" id="1.10.510.10">
    <property type="entry name" value="Transferase(Phosphotransferase) domain 1"/>
    <property type="match status" value="1"/>
</dbReference>
<dbReference type="InterPro" id="IPR008271">
    <property type="entry name" value="Ser/Thr_kinase_AS"/>
</dbReference>
<keyword evidence="2" id="KW-0808">Transferase</keyword>
<dbReference type="InterPro" id="IPR000719">
    <property type="entry name" value="Prot_kinase_dom"/>
</dbReference>
<protein>
    <submittedName>
        <fullName evidence="2">Serine/threonine protein kinase</fullName>
    </submittedName>
</protein>
<dbReference type="SUPFAM" id="SSF56112">
    <property type="entry name" value="Protein kinase-like (PK-like)"/>
    <property type="match status" value="1"/>
</dbReference>
<gene>
    <name evidence="2" type="ORF">MGYG_00269</name>
</gene>
<evidence type="ECO:0000259" key="1">
    <source>
        <dbReference type="PROSITE" id="PS50011"/>
    </source>
</evidence>
<dbReference type="PROSITE" id="PS00108">
    <property type="entry name" value="PROTEIN_KINASE_ST"/>
    <property type="match status" value="1"/>
</dbReference>
<dbReference type="AlphaFoldDB" id="E5QYD5"/>
<dbReference type="Pfam" id="PF00069">
    <property type="entry name" value="Pkinase"/>
    <property type="match status" value="1"/>
</dbReference>
<dbReference type="PANTHER" id="PTHR44167:SF30">
    <property type="entry name" value="PHOSPHORYLASE KINASE"/>
    <property type="match status" value="1"/>
</dbReference>
<keyword evidence="3" id="KW-1185">Reference proteome</keyword>
<dbReference type="VEuPathDB" id="FungiDB:MGYG_00269"/>
<dbReference type="GO" id="GO:0005524">
    <property type="term" value="F:ATP binding"/>
    <property type="evidence" value="ECO:0007669"/>
    <property type="project" value="InterPro"/>
</dbReference>
<organism evidence="3">
    <name type="scientific">Arthroderma gypseum (strain ATCC MYA-4604 / CBS 118893)</name>
    <name type="common">Microsporum gypseum</name>
    <dbReference type="NCBI Taxonomy" id="535722"/>
    <lineage>
        <taxon>Eukaryota</taxon>
        <taxon>Fungi</taxon>
        <taxon>Dikarya</taxon>
        <taxon>Ascomycota</taxon>
        <taxon>Pezizomycotina</taxon>
        <taxon>Eurotiomycetes</taxon>
        <taxon>Eurotiomycetidae</taxon>
        <taxon>Onygenales</taxon>
        <taxon>Arthrodermataceae</taxon>
        <taxon>Nannizzia</taxon>
    </lineage>
</organism>